<dbReference type="STRING" id="52838.A0A4S8IIK8"/>
<proteinExistence type="predicted"/>
<dbReference type="Proteomes" id="UP000317650">
    <property type="component" value="Chromosome 9"/>
</dbReference>
<feature type="region of interest" description="Disordered" evidence="1">
    <location>
        <begin position="37"/>
        <end position="79"/>
    </location>
</feature>
<evidence type="ECO:0000259" key="2">
    <source>
        <dbReference type="Pfam" id="PF00646"/>
    </source>
</evidence>
<feature type="region of interest" description="Disordered" evidence="1">
    <location>
        <begin position="263"/>
        <end position="283"/>
    </location>
</feature>
<dbReference type="PANTHER" id="PTHR34708">
    <property type="entry name" value="OS07G0440000 PROTEIN"/>
    <property type="match status" value="1"/>
</dbReference>
<evidence type="ECO:0000259" key="3">
    <source>
        <dbReference type="Pfam" id="PF03478"/>
    </source>
</evidence>
<feature type="domain" description="F-box" evidence="2">
    <location>
        <begin position="289"/>
        <end position="324"/>
    </location>
</feature>
<dbReference type="PANTHER" id="PTHR34708:SF1">
    <property type="entry name" value="OS08G0126400 PROTEIN"/>
    <property type="match status" value="1"/>
</dbReference>
<feature type="region of interest" description="Disordered" evidence="1">
    <location>
        <begin position="606"/>
        <end position="661"/>
    </location>
</feature>
<accession>A0A4S8IIK8</accession>
<organism evidence="4 5">
    <name type="scientific">Musa balbisiana</name>
    <name type="common">Banana</name>
    <dbReference type="NCBI Taxonomy" id="52838"/>
    <lineage>
        <taxon>Eukaryota</taxon>
        <taxon>Viridiplantae</taxon>
        <taxon>Streptophyta</taxon>
        <taxon>Embryophyta</taxon>
        <taxon>Tracheophyta</taxon>
        <taxon>Spermatophyta</taxon>
        <taxon>Magnoliopsida</taxon>
        <taxon>Liliopsida</taxon>
        <taxon>Zingiberales</taxon>
        <taxon>Musaceae</taxon>
        <taxon>Musa</taxon>
    </lineage>
</organism>
<dbReference type="EMBL" id="PYDT01000010">
    <property type="protein sequence ID" value="THU48198.1"/>
    <property type="molecule type" value="Genomic_DNA"/>
</dbReference>
<dbReference type="Pfam" id="PF03478">
    <property type="entry name" value="Beta-prop_KIB1-4"/>
    <property type="match status" value="1"/>
</dbReference>
<feature type="region of interest" description="Disordered" evidence="1">
    <location>
        <begin position="149"/>
        <end position="204"/>
    </location>
</feature>
<evidence type="ECO:0000313" key="5">
    <source>
        <dbReference type="Proteomes" id="UP000317650"/>
    </source>
</evidence>
<feature type="compositionally biased region" description="Low complexity" evidence="1">
    <location>
        <begin position="165"/>
        <end position="182"/>
    </location>
</feature>
<dbReference type="Pfam" id="PF00646">
    <property type="entry name" value="F-box"/>
    <property type="match status" value="1"/>
</dbReference>
<dbReference type="AlphaFoldDB" id="A0A4S8IIK8"/>
<reference evidence="4 5" key="1">
    <citation type="journal article" date="2019" name="Nat. Plants">
        <title>Genome sequencing of Musa balbisiana reveals subgenome evolution and function divergence in polyploid bananas.</title>
        <authorList>
            <person name="Yao X."/>
        </authorList>
    </citation>
    <scope>NUCLEOTIDE SEQUENCE [LARGE SCALE GENOMIC DNA]</scope>
    <source>
        <strain evidence="5">cv. DH-PKW</strain>
        <tissue evidence="4">Leaves</tissue>
    </source>
</reference>
<keyword evidence="5" id="KW-1185">Reference proteome</keyword>
<feature type="domain" description="KIB1-4 beta-propeller" evidence="3">
    <location>
        <begin position="350"/>
        <end position="526"/>
    </location>
</feature>
<name>A0A4S8IIK8_MUSBA</name>
<dbReference type="InterPro" id="IPR005174">
    <property type="entry name" value="KIB1-4_b-propeller"/>
</dbReference>
<sequence length="710" mass="77902">MSIALEKRGGIGRSGLLQRPACFPIYEVPEAAARLAVAGDGGEDSCSSSSIGRNSDLSAGGSGSDGGEAEVQSRLKGPLETMDALEDSLPLRRGISKFYTGKSKSFTSFVDAKSSSSCKDLAKSENAYTRKRKNLPAFSVLSDKSSKLGNMEGRISKRPASSSRSMLSPILDSTSSSSNSFSSEEDNVLGHLLPPPRHQGKYSGDATSATAVSLSTTPFSSSPMRSFSVTDLHGILRSSLIQIQTRDDHKKNQYKSLMEKANISSTVTSRGREEEPQVEEEITTERPDWTLLPFNLITKISEELPIPHRICLRATCTTWYHAVLAMDVPSPWLLIPDDESELSDSCTFASLPTGCFFTYSPIPELRGTRCVGSHAGWLAISNVQLDVSLLNPLTRTQIYLPSFTTLPTDDLMLECDVWFMDNPSTDEPAYNPFKVFRDRFIGKVVFSSNPTIHNHIAVTLYGAYGELAYTKAGKDAWLLLKEPSPKDRQYEDVTYHDDKFYCLTNECEVEAFDLSGDCPTVAVVVERLTFSVTYFHNMRGSNLSRTYKKRGISKFYTGKSKSFTSFVDAKSSSSCKDLAKSENAYTRKRKNLPAFSVLSDKSSKLGNMEGRISKRPASSSRSMLSPILDSTSSSSNSFSSEEDNVLGHLLPPPRHQGKYSGDATSATAVSLLTTPFGSSPMRSFSVTDLHGILRSSLIQIQTRDDHKKNQ</sequence>
<feature type="compositionally biased region" description="Low complexity" evidence="1">
    <location>
        <begin position="622"/>
        <end position="639"/>
    </location>
</feature>
<evidence type="ECO:0008006" key="6">
    <source>
        <dbReference type="Google" id="ProtNLM"/>
    </source>
</evidence>
<comment type="caution">
    <text evidence="4">The sequence shown here is derived from an EMBL/GenBank/DDBJ whole genome shotgun (WGS) entry which is preliminary data.</text>
</comment>
<feature type="compositionally biased region" description="Low complexity" evidence="1">
    <location>
        <begin position="45"/>
        <end position="59"/>
    </location>
</feature>
<evidence type="ECO:0000313" key="4">
    <source>
        <dbReference type="EMBL" id="THU48198.1"/>
    </source>
</evidence>
<dbReference type="InterPro" id="IPR001810">
    <property type="entry name" value="F-box_dom"/>
</dbReference>
<evidence type="ECO:0000256" key="1">
    <source>
        <dbReference type="SAM" id="MobiDB-lite"/>
    </source>
</evidence>
<gene>
    <name evidence="4" type="ORF">C4D60_Mb09t23700</name>
</gene>
<protein>
    <recommendedName>
        <fullName evidence="6">F-box domain-containing protein</fullName>
    </recommendedName>
</protein>